<dbReference type="KEGG" id="lcd:clem_07825"/>
<dbReference type="AlphaFoldDB" id="A0A222P2N8"/>
<dbReference type="EMBL" id="CP016397">
    <property type="protein sequence ID" value="ASQ46118.1"/>
    <property type="molecule type" value="Genomic_DNA"/>
</dbReference>
<evidence type="ECO:0000256" key="3">
    <source>
        <dbReference type="ARBA" id="ARBA00022491"/>
    </source>
</evidence>
<feature type="domain" description="Anti-sigma-28 factor FlgM C-terminal" evidence="9">
    <location>
        <begin position="46"/>
        <end position="98"/>
    </location>
</feature>
<name>A0A222P2N8_9GAMM</name>
<evidence type="ECO:0000256" key="2">
    <source>
        <dbReference type="ARBA" id="ARBA00017823"/>
    </source>
</evidence>
<evidence type="ECO:0000256" key="5">
    <source>
        <dbReference type="ARBA" id="ARBA00023015"/>
    </source>
</evidence>
<evidence type="ECO:0000256" key="6">
    <source>
        <dbReference type="ARBA" id="ARBA00023163"/>
    </source>
</evidence>
<evidence type="ECO:0000256" key="4">
    <source>
        <dbReference type="ARBA" id="ARBA00022795"/>
    </source>
</evidence>
<evidence type="ECO:0000256" key="7">
    <source>
        <dbReference type="ARBA" id="ARBA00024739"/>
    </source>
</evidence>
<reference evidence="10 11" key="1">
    <citation type="submission" date="2016-07" db="EMBL/GenBank/DDBJ databases">
        <authorList>
            <person name="Hassler H."/>
        </authorList>
    </citation>
    <scope>NUCLEOTIDE SEQUENCE [LARGE SCALE GENOMIC DNA]</scope>
    <source>
        <strain evidence="10 11">CDC-D5610</strain>
    </source>
</reference>
<comment type="similarity">
    <text evidence="1">Belongs to the FlgM family.</text>
</comment>
<dbReference type="InterPro" id="IPR035890">
    <property type="entry name" value="Anti-sigma-28_factor_FlgM_sf"/>
</dbReference>
<keyword evidence="3" id="KW-0678">Repressor</keyword>
<evidence type="ECO:0000259" key="9">
    <source>
        <dbReference type="Pfam" id="PF04316"/>
    </source>
</evidence>
<sequence>MSAIESNVMVNPINDSNPFKILDTESRLQQRSKAVISDSQSDESNQVNFSAISKQLNKLKEFILSAPEVDNKRVEFFKEELATGRYQINSKQIADTMFQDTEMF</sequence>
<gene>
    <name evidence="10" type="ORF">clem_07825</name>
</gene>
<dbReference type="RefSeq" id="WP_094091103.1">
    <property type="nucleotide sequence ID" value="NZ_CP016397.1"/>
</dbReference>
<dbReference type="GO" id="GO:0044781">
    <property type="term" value="P:bacterial-type flagellum organization"/>
    <property type="evidence" value="ECO:0007669"/>
    <property type="project" value="UniProtKB-KW"/>
</dbReference>
<dbReference type="SUPFAM" id="SSF101498">
    <property type="entry name" value="Anti-sigma factor FlgM"/>
    <property type="match status" value="1"/>
</dbReference>
<comment type="function">
    <text evidence="7">Responsible for the coupling of flagellin expression to flagellar assembly by preventing expression of the flagellin genes when a component of the middle class of proteins is defective. It negatively regulates flagellar genes by inhibiting the activity of FliA by directly binding to FliA.</text>
</comment>
<organism evidence="10 11">
    <name type="scientific">Legionella clemsonensis</name>
    <dbReference type="NCBI Taxonomy" id="1867846"/>
    <lineage>
        <taxon>Bacteria</taxon>
        <taxon>Pseudomonadati</taxon>
        <taxon>Pseudomonadota</taxon>
        <taxon>Gammaproteobacteria</taxon>
        <taxon>Legionellales</taxon>
        <taxon>Legionellaceae</taxon>
        <taxon>Legionella</taxon>
    </lineage>
</organism>
<evidence type="ECO:0000313" key="11">
    <source>
        <dbReference type="Proteomes" id="UP000201728"/>
    </source>
</evidence>
<evidence type="ECO:0000256" key="8">
    <source>
        <dbReference type="ARBA" id="ARBA00030117"/>
    </source>
</evidence>
<keyword evidence="5" id="KW-0805">Transcription regulation</keyword>
<evidence type="ECO:0000313" key="10">
    <source>
        <dbReference type="EMBL" id="ASQ46118.1"/>
    </source>
</evidence>
<keyword evidence="11" id="KW-1185">Reference proteome</keyword>
<dbReference type="NCBIfam" id="TIGR03824">
    <property type="entry name" value="FlgM_jcvi"/>
    <property type="match status" value="1"/>
</dbReference>
<keyword evidence="4" id="KW-1005">Bacterial flagellum biogenesis</keyword>
<dbReference type="Proteomes" id="UP000201728">
    <property type="component" value="Chromosome"/>
</dbReference>
<dbReference type="GO" id="GO:0045892">
    <property type="term" value="P:negative regulation of DNA-templated transcription"/>
    <property type="evidence" value="ECO:0007669"/>
    <property type="project" value="InterPro"/>
</dbReference>
<dbReference type="Pfam" id="PF04316">
    <property type="entry name" value="FlgM"/>
    <property type="match status" value="1"/>
</dbReference>
<dbReference type="InterPro" id="IPR031316">
    <property type="entry name" value="FlgM_C"/>
</dbReference>
<dbReference type="OrthoDB" id="5654317at2"/>
<accession>A0A222P2N8</accession>
<evidence type="ECO:0000256" key="1">
    <source>
        <dbReference type="ARBA" id="ARBA00005322"/>
    </source>
</evidence>
<proteinExistence type="inferred from homology"/>
<protein>
    <recommendedName>
        <fullName evidence="2">Negative regulator of flagellin synthesis</fullName>
    </recommendedName>
    <alternativeName>
        <fullName evidence="8">Anti-sigma-28 factor</fullName>
    </alternativeName>
</protein>
<dbReference type="InterPro" id="IPR007412">
    <property type="entry name" value="FlgM"/>
</dbReference>
<keyword evidence="6" id="KW-0804">Transcription</keyword>